<protein>
    <submittedName>
        <fullName evidence="1">Uncharacterized protein</fullName>
    </submittedName>
</protein>
<evidence type="ECO:0000313" key="2">
    <source>
        <dbReference type="Proteomes" id="UP000001075"/>
    </source>
</evidence>
<dbReference type="Proteomes" id="UP000001075">
    <property type="component" value="Unassembled WGS sequence"/>
</dbReference>
<dbReference type="InParanoid" id="G3I1I0"/>
<dbReference type="AlphaFoldDB" id="G3I1I0"/>
<reference evidence="2" key="1">
    <citation type="journal article" date="2011" name="Nat. Biotechnol.">
        <title>The genomic sequence of the Chinese hamster ovary (CHO)-K1 cell line.</title>
        <authorList>
            <person name="Xu X."/>
            <person name="Nagarajan H."/>
            <person name="Lewis N.E."/>
            <person name="Pan S."/>
            <person name="Cai Z."/>
            <person name="Liu X."/>
            <person name="Chen W."/>
            <person name="Xie M."/>
            <person name="Wang W."/>
            <person name="Hammond S."/>
            <person name="Andersen M.R."/>
            <person name="Neff N."/>
            <person name="Passarelli B."/>
            <person name="Koh W."/>
            <person name="Fan H.C."/>
            <person name="Wang J."/>
            <person name="Gui Y."/>
            <person name="Lee K.H."/>
            <person name="Betenbaugh M.J."/>
            <person name="Quake S.R."/>
            <person name="Famili I."/>
            <person name="Palsson B.O."/>
            <person name="Wang J."/>
        </authorList>
    </citation>
    <scope>NUCLEOTIDE SEQUENCE [LARGE SCALE GENOMIC DNA]</scope>
    <source>
        <strain evidence="2">CHO K1 cell line</strain>
    </source>
</reference>
<dbReference type="EMBL" id="JH001076">
    <property type="protein sequence ID" value="EGW09728.1"/>
    <property type="molecule type" value="Genomic_DNA"/>
</dbReference>
<organism evidence="1 2">
    <name type="scientific">Cricetulus griseus</name>
    <name type="common">Chinese hamster</name>
    <name type="synonym">Cricetulus barabensis griseus</name>
    <dbReference type="NCBI Taxonomy" id="10029"/>
    <lineage>
        <taxon>Eukaryota</taxon>
        <taxon>Metazoa</taxon>
        <taxon>Chordata</taxon>
        <taxon>Craniata</taxon>
        <taxon>Vertebrata</taxon>
        <taxon>Euteleostomi</taxon>
        <taxon>Mammalia</taxon>
        <taxon>Eutheria</taxon>
        <taxon>Euarchontoglires</taxon>
        <taxon>Glires</taxon>
        <taxon>Rodentia</taxon>
        <taxon>Myomorpha</taxon>
        <taxon>Muroidea</taxon>
        <taxon>Cricetidae</taxon>
        <taxon>Cricetinae</taxon>
        <taxon>Cricetulus</taxon>
    </lineage>
</organism>
<name>G3I1I0_CRIGR</name>
<accession>G3I1I0</accession>
<evidence type="ECO:0000313" key="1">
    <source>
        <dbReference type="EMBL" id="EGW09728.1"/>
    </source>
</evidence>
<gene>
    <name evidence="1" type="ORF">I79_017237</name>
</gene>
<proteinExistence type="predicted"/>
<sequence>MMHSGSAVRSGPNSAALPHVPGLLEFGLPLHRSSVCLFLRKLGFQSTVEH</sequence>